<evidence type="ECO:0000256" key="1">
    <source>
        <dbReference type="SAM" id="SignalP"/>
    </source>
</evidence>
<gene>
    <name evidence="2" type="ORF">AZI86_08745</name>
</gene>
<feature type="signal peptide" evidence="1">
    <location>
        <begin position="1"/>
        <end position="19"/>
    </location>
</feature>
<keyword evidence="3" id="KW-1185">Reference proteome</keyword>
<name>A0A150WS44_BDEBC</name>
<keyword evidence="1" id="KW-0732">Signal</keyword>
<evidence type="ECO:0000313" key="3">
    <source>
        <dbReference type="Proteomes" id="UP000075320"/>
    </source>
</evidence>
<dbReference type="RefSeq" id="WP_061834666.1">
    <property type="nucleotide sequence ID" value="NZ_LUKE01000001.1"/>
</dbReference>
<protein>
    <submittedName>
        <fullName evidence="2">Uncharacterized protein</fullName>
    </submittedName>
</protein>
<comment type="caution">
    <text evidence="2">The sequence shown here is derived from an EMBL/GenBank/DDBJ whole genome shotgun (WGS) entry which is preliminary data.</text>
</comment>
<dbReference type="OrthoDB" id="5298461at2"/>
<dbReference type="AlphaFoldDB" id="A0A150WS44"/>
<reference evidence="2 3" key="1">
    <citation type="submission" date="2016-03" db="EMBL/GenBank/DDBJ databases">
        <authorList>
            <person name="Ploux O."/>
        </authorList>
    </citation>
    <scope>NUCLEOTIDE SEQUENCE [LARGE SCALE GENOMIC DNA]</scope>
    <source>
        <strain evidence="2 3">R0</strain>
    </source>
</reference>
<feature type="chain" id="PRO_5007573627" evidence="1">
    <location>
        <begin position="20"/>
        <end position="134"/>
    </location>
</feature>
<proteinExistence type="predicted"/>
<dbReference type="EMBL" id="LUKE01000001">
    <property type="protein sequence ID" value="KYG67089.1"/>
    <property type="molecule type" value="Genomic_DNA"/>
</dbReference>
<dbReference type="Proteomes" id="UP000075320">
    <property type="component" value="Unassembled WGS sequence"/>
</dbReference>
<evidence type="ECO:0000313" key="2">
    <source>
        <dbReference type="EMBL" id="KYG67089.1"/>
    </source>
</evidence>
<accession>A0A150WS44</accession>
<organism evidence="2 3">
    <name type="scientific">Bdellovibrio bacteriovorus</name>
    <dbReference type="NCBI Taxonomy" id="959"/>
    <lineage>
        <taxon>Bacteria</taxon>
        <taxon>Pseudomonadati</taxon>
        <taxon>Bdellovibrionota</taxon>
        <taxon>Bdellovibrionia</taxon>
        <taxon>Bdellovibrionales</taxon>
        <taxon>Pseudobdellovibrionaceae</taxon>
        <taxon>Bdellovibrio</taxon>
    </lineage>
</organism>
<sequence>MKSLILAAAMVFLAGSTFAGELDNESSVTNQSMNGTVVVRVDSRTNKTAVMTSQAPARAGQEAQNLVETGSFQNIDGKHVKGELDQDGGASSWYFYNGYNNYYGCVNWYGNWYRPYYQYSYSYYSYYYYSNYWW</sequence>